<evidence type="ECO:0000313" key="5">
    <source>
        <dbReference type="EMBL" id="ADR20299.1"/>
    </source>
</evidence>
<dbReference type="RefSeq" id="WP_013452450.1">
    <property type="nucleotide sequence ID" value="NC_014759.1"/>
</dbReference>
<evidence type="ECO:0000313" key="6">
    <source>
        <dbReference type="Proteomes" id="UP000008720"/>
    </source>
</evidence>
<dbReference type="InterPro" id="IPR001611">
    <property type="entry name" value="Leu-rich_rpt"/>
</dbReference>
<dbReference type="SMART" id="SM00369">
    <property type="entry name" value="LRR_TYP"/>
    <property type="match status" value="7"/>
</dbReference>
<dbReference type="PANTHER" id="PTHR48051:SF1">
    <property type="entry name" value="RAS SUPPRESSOR PROTEIN 1"/>
    <property type="match status" value="1"/>
</dbReference>
<dbReference type="AlphaFoldDB" id="E4TM08"/>
<dbReference type="eggNOG" id="COG4886">
    <property type="taxonomic scope" value="Bacteria"/>
</dbReference>
<keyword evidence="6" id="KW-1185">Reference proteome</keyword>
<keyword evidence="2" id="KW-0677">Repeat</keyword>
<sequence length="497" mass="58647">MKNTVFLLVFFMVVCQISKAQKSFKFYKKQDSIDYNHYRMIMTKGYQYTVIDGILRKELVDTTYQDSENFIGYDSASKLLREIPKFEYYIRKQNEQYTKGDQLKKTNRYDTITHLSFEGRDLKKLPVLKLLQCKNLKEIELVNTSVKKIPWLLNWSIFGLDSLQTVRIYNHTPNKQIKFKKNTNVTELVYRDSPYSPIPKDFHKLENVKEIDFARNDFRKDAKFHLDKLKNLKHLNLSRNNIDLKNLAEDTVNNLKYIVLSFNNLTAIPKEIGFLKDLVDLQFAENDIKSDLIHPALGSLKNLKVLSFYKNDLDSLPPFIFDLKNLAELDLYYNRIEKIPNELGHLKNLEKFYVAHNQLFSIPESIGELKSLKEFYIHHNRISYLPESIGNLKKITDFHIHNNYFQGFPEFVLNFDKLEDLDISFNEIHKFPPELLNLNHLKYLWMRGITFEASGKDEAKELKETLETLQKNGVKISIELDQKITQKSEETELQLVD</sequence>
<dbReference type="Gene3D" id="3.80.10.10">
    <property type="entry name" value="Ribonuclease Inhibitor"/>
    <property type="match status" value="2"/>
</dbReference>
<keyword evidence="3" id="KW-0175">Coiled coil</keyword>
<protein>
    <submittedName>
        <fullName evidence="5">Leucine-rich repeat-containing protein</fullName>
    </submittedName>
</protein>
<reference evidence="5 6" key="1">
    <citation type="journal article" date="2011" name="Stand. Genomic Sci.">
        <title>Complete genome sequence of Marivirga tractuosa type strain (H-43).</title>
        <authorList>
            <person name="Pagani I."/>
            <person name="Chertkov O."/>
            <person name="Lapidus A."/>
            <person name="Lucas S."/>
            <person name="Del Rio T.G."/>
            <person name="Tice H."/>
            <person name="Copeland A."/>
            <person name="Cheng J.F."/>
            <person name="Nolan M."/>
            <person name="Saunders E."/>
            <person name="Pitluck S."/>
            <person name="Held B."/>
            <person name="Goodwin L."/>
            <person name="Liolios K."/>
            <person name="Ovchinikova G."/>
            <person name="Ivanova N."/>
            <person name="Mavromatis K."/>
            <person name="Pati A."/>
            <person name="Chen A."/>
            <person name="Palaniappan K."/>
            <person name="Land M."/>
            <person name="Hauser L."/>
            <person name="Jeffries C.D."/>
            <person name="Detter J.C."/>
            <person name="Han C."/>
            <person name="Tapia R."/>
            <person name="Ngatchou-Djao O.D."/>
            <person name="Rohde M."/>
            <person name="Goker M."/>
            <person name="Spring S."/>
            <person name="Sikorski J."/>
            <person name="Woyke T."/>
            <person name="Bristow J."/>
            <person name="Eisen J.A."/>
            <person name="Markowitz V."/>
            <person name="Hugenholtz P."/>
            <person name="Klenk H.P."/>
            <person name="Kyrpides N.C."/>
        </authorList>
    </citation>
    <scope>NUCLEOTIDE SEQUENCE [LARGE SCALE GENOMIC DNA]</scope>
    <source>
        <strain evidence="6">ATCC 23168 / DSM 4126 / NBRC 15989 / NCIMB 1408 / VKM B-1430 / H-43</strain>
    </source>
</reference>
<dbReference type="Proteomes" id="UP000008720">
    <property type="component" value="Chromosome"/>
</dbReference>
<name>E4TM08_MARTH</name>
<accession>E4TM08</accession>
<keyword evidence="1" id="KW-0433">Leucine-rich repeat</keyword>
<gene>
    <name evidence="5" type="ordered locus">Ftrac_0290</name>
</gene>
<evidence type="ECO:0000256" key="2">
    <source>
        <dbReference type="ARBA" id="ARBA00022737"/>
    </source>
</evidence>
<proteinExistence type="predicted"/>
<dbReference type="KEGG" id="mtt:Ftrac_0290"/>
<dbReference type="Pfam" id="PF23598">
    <property type="entry name" value="LRR_14"/>
    <property type="match status" value="1"/>
</dbReference>
<dbReference type="PANTHER" id="PTHR48051">
    <property type="match status" value="1"/>
</dbReference>
<dbReference type="OrthoDB" id="922532at2"/>
<dbReference type="HOGENOM" id="CLU_548361_0_0_10"/>
<dbReference type="InterPro" id="IPR032675">
    <property type="entry name" value="LRR_dom_sf"/>
</dbReference>
<evidence type="ECO:0000256" key="3">
    <source>
        <dbReference type="SAM" id="Coils"/>
    </source>
</evidence>
<dbReference type="SMART" id="SM00365">
    <property type="entry name" value="LRR_SD22"/>
    <property type="match status" value="6"/>
</dbReference>
<evidence type="ECO:0000256" key="1">
    <source>
        <dbReference type="ARBA" id="ARBA00022614"/>
    </source>
</evidence>
<feature type="coiled-coil region" evidence="3">
    <location>
        <begin position="452"/>
        <end position="479"/>
    </location>
</feature>
<evidence type="ECO:0000259" key="4">
    <source>
        <dbReference type="Pfam" id="PF23598"/>
    </source>
</evidence>
<feature type="domain" description="Disease resistance R13L4/SHOC-2-like LRR" evidence="4">
    <location>
        <begin position="360"/>
        <end position="471"/>
    </location>
</feature>
<dbReference type="GO" id="GO:0005737">
    <property type="term" value="C:cytoplasm"/>
    <property type="evidence" value="ECO:0007669"/>
    <property type="project" value="TreeGrafter"/>
</dbReference>
<dbReference type="PROSITE" id="PS51450">
    <property type="entry name" value="LRR"/>
    <property type="match status" value="2"/>
</dbReference>
<dbReference type="Pfam" id="PF13855">
    <property type="entry name" value="LRR_8"/>
    <property type="match status" value="1"/>
</dbReference>
<dbReference type="EMBL" id="CP002349">
    <property type="protein sequence ID" value="ADR20299.1"/>
    <property type="molecule type" value="Genomic_DNA"/>
</dbReference>
<dbReference type="InterPro" id="IPR055414">
    <property type="entry name" value="LRR_R13L4/SHOC2-like"/>
</dbReference>
<organism evidence="5 6">
    <name type="scientific">Marivirga tractuosa (strain ATCC 23168 / DSM 4126 / NBRC 15989 / NCIMB 1408 / VKM B-1430 / H-43)</name>
    <name type="common">Microscilla tractuosa</name>
    <name type="synonym">Flexibacter tractuosus</name>
    <dbReference type="NCBI Taxonomy" id="643867"/>
    <lineage>
        <taxon>Bacteria</taxon>
        <taxon>Pseudomonadati</taxon>
        <taxon>Bacteroidota</taxon>
        <taxon>Cytophagia</taxon>
        <taxon>Cytophagales</taxon>
        <taxon>Marivirgaceae</taxon>
        <taxon>Marivirga</taxon>
    </lineage>
</organism>
<dbReference type="InterPro" id="IPR050216">
    <property type="entry name" value="LRR_domain-containing"/>
</dbReference>
<dbReference type="SUPFAM" id="SSF52058">
    <property type="entry name" value="L domain-like"/>
    <property type="match status" value="1"/>
</dbReference>
<dbReference type="InterPro" id="IPR003591">
    <property type="entry name" value="Leu-rich_rpt_typical-subtyp"/>
</dbReference>